<dbReference type="GO" id="GO:0000150">
    <property type="term" value="F:DNA strand exchange activity"/>
    <property type="evidence" value="ECO:0007669"/>
    <property type="project" value="InterPro"/>
</dbReference>
<sequence>MTRALILIRVSRTTDTGSSPSTQREDCERYCEIHGLEVVGIAEDLDTSGSTNPLERTGAGPWLHEDRLPEWDVIVAWKLHRVGRSARHISALMNYLIDHGKSLVCVNDPIDLSTPIGKMIVYILATIAEMDLANISAGNARASEEARKEGRFKGGTWPAGYLARRVEDGYRLFPDEDGLAPVMRSIVRRVLAGDRFTSIIADLNERGVPTPTDRQKILSGREPVGTRWSMAPFTAMLTSPTLVGFAVHRGSGRHGGPPSIVYDTDDLPIQRAEPLISEADFRSLQHTISERKRGSTGTKRSETNALLVRVIFCGVCKRPMYRFKQPTAIRYRCPSPNKGDACGNGSVIAAEFDALVARTMLLFSEFEYMEQRYRPGSNAGAEMAELSAKIERVTEALLTVMPGVPSAASLADRLNELEARRAELAALPREEAGYELVPTGRTFGEEWENLTDAGRNDLLRRFEVRLEVWKDPKSRTAGTVRLELGQTVEFLRSIDPRFGRDDFVAMAETLGSRIPDGASIEVVHPE</sequence>
<proteinExistence type="predicted"/>
<dbReference type="Pfam" id="PF07508">
    <property type="entry name" value="Recombinase"/>
    <property type="match status" value="1"/>
</dbReference>
<keyword evidence="1" id="KW-0238">DNA-binding</keyword>
<dbReference type="EMBL" id="BJNG01000037">
    <property type="protein sequence ID" value="GEC21856.1"/>
    <property type="molecule type" value="Genomic_DNA"/>
</dbReference>
<dbReference type="InterPro" id="IPR011109">
    <property type="entry name" value="DNA_bind_recombinase_dom"/>
</dbReference>
<dbReference type="Gene3D" id="3.90.1750.20">
    <property type="entry name" value="Putative Large Serine Recombinase, Chain B, Domain 2"/>
    <property type="match status" value="1"/>
</dbReference>
<gene>
    <name evidence="5" type="ORF">PHY01_41390</name>
</gene>
<feature type="domain" description="Recombinase" evidence="4">
    <location>
        <begin position="158"/>
        <end position="294"/>
    </location>
</feature>
<dbReference type="InterPro" id="IPR038109">
    <property type="entry name" value="DNA_bind_recomb_sf"/>
</dbReference>
<reference evidence="5 6" key="1">
    <citation type="submission" date="2019-06" db="EMBL/GenBank/DDBJ databases">
        <title>Whole genome shotgun sequence of Pseudonocardia hydrocarbonoxydans NBRC 14498.</title>
        <authorList>
            <person name="Hosoyama A."/>
            <person name="Uohara A."/>
            <person name="Ohji S."/>
            <person name="Ichikawa N."/>
        </authorList>
    </citation>
    <scope>NUCLEOTIDE SEQUENCE [LARGE SCALE GENOMIC DNA]</scope>
    <source>
        <strain evidence="5 6">NBRC 14498</strain>
    </source>
</reference>
<keyword evidence="2" id="KW-0233">DNA recombination</keyword>
<evidence type="ECO:0000259" key="3">
    <source>
        <dbReference type="PROSITE" id="PS51736"/>
    </source>
</evidence>
<feature type="domain" description="Resolvase/invertase-type recombinase catalytic" evidence="3">
    <location>
        <begin position="3"/>
        <end position="150"/>
    </location>
</feature>
<dbReference type="CDD" id="cd00338">
    <property type="entry name" value="Ser_Recombinase"/>
    <property type="match status" value="1"/>
</dbReference>
<dbReference type="Pfam" id="PF13408">
    <property type="entry name" value="Zn_ribbon_recom"/>
    <property type="match status" value="1"/>
</dbReference>
<dbReference type="InterPro" id="IPR036162">
    <property type="entry name" value="Resolvase-like_N_sf"/>
</dbReference>
<dbReference type="PANTHER" id="PTHR30461:SF2">
    <property type="entry name" value="SERINE RECOMBINASE PINE-RELATED"/>
    <property type="match status" value="1"/>
</dbReference>
<dbReference type="InterPro" id="IPR025827">
    <property type="entry name" value="Zn_ribbon_recom_dom"/>
</dbReference>
<comment type="caution">
    <text evidence="5">The sequence shown here is derived from an EMBL/GenBank/DDBJ whole genome shotgun (WGS) entry which is preliminary data.</text>
</comment>
<name>A0A4Y3WWU2_9PSEU</name>
<evidence type="ECO:0000256" key="1">
    <source>
        <dbReference type="ARBA" id="ARBA00023125"/>
    </source>
</evidence>
<dbReference type="RefSeq" id="WP_141280813.1">
    <property type="nucleotide sequence ID" value="NZ_BAAARZ010000006.1"/>
</dbReference>
<dbReference type="Pfam" id="PF00239">
    <property type="entry name" value="Resolvase"/>
    <property type="match status" value="1"/>
</dbReference>
<dbReference type="OrthoDB" id="3405463at2"/>
<evidence type="ECO:0000259" key="4">
    <source>
        <dbReference type="PROSITE" id="PS51737"/>
    </source>
</evidence>
<evidence type="ECO:0000256" key="2">
    <source>
        <dbReference type="ARBA" id="ARBA00023172"/>
    </source>
</evidence>
<dbReference type="Proteomes" id="UP000320338">
    <property type="component" value="Unassembled WGS sequence"/>
</dbReference>
<evidence type="ECO:0000313" key="5">
    <source>
        <dbReference type="EMBL" id="GEC21856.1"/>
    </source>
</evidence>
<dbReference type="AlphaFoldDB" id="A0A4Y3WWU2"/>
<protein>
    <submittedName>
        <fullName evidence="5">Integrase</fullName>
    </submittedName>
</protein>
<accession>A0A4Y3WWU2</accession>
<dbReference type="InterPro" id="IPR006119">
    <property type="entry name" value="Resolv_N"/>
</dbReference>
<organism evidence="5 6">
    <name type="scientific">Pseudonocardia hydrocarbonoxydans</name>
    <dbReference type="NCBI Taxonomy" id="76726"/>
    <lineage>
        <taxon>Bacteria</taxon>
        <taxon>Bacillati</taxon>
        <taxon>Actinomycetota</taxon>
        <taxon>Actinomycetes</taxon>
        <taxon>Pseudonocardiales</taxon>
        <taxon>Pseudonocardiaceae</taxon>
        <taxon>Pseudonocardia</taxon>
    </lineage>
</organism>
<dbReference type="GO" id="GO:0003677">
    <property type="term" value="F:DNA binding"/>
    <property type="evidence" value="ECO:0007669"/>
    <property type="project" value="UniProtKB-KW"/>
</dbReference>
<evidence type="ECO:0000313" key="6">
    <source>
        <dbReference type="Proteomes" id="UP000320338"/>
    </source>
</evidence>
<dbReference type="PROSITE" id="PS51737">
    <property type="entry name" value="RECOMBINASE_DNA_BIND"/>
    <property type="match status" value="1"/>
</dbReference>
<keyword evidence="6" id="KW-1185">Reference proteome</keyword>
<dbReference type="Gene3D" id="3.40.50.1390">
    <property type="entry name" value="Resolvase, N-terminal catalytic domain"/>
    <property type="match status" value="1"/>
</dbReference>
<dbReference type="PROSITE" id="PS51736">
    <property type="entry name" value="RECOMBINASES_3"/>
    <property type="match status" value="1"/>
</dbReference>
<dbReference type="InterPro" id="IPR050639">
    <property type="entry name" value="SSR_resolvase"/>
</dbReference>
<dbReference type="PANTHER" id="PTHR30461">
    <property type="entry name" value="DNA-INVERTASE FROM LAMBDOID PROPHAGE"/>
    <property type="match status" value="1"/>
</dbReference>
<dbReference type="SMART" id="SM00857">
    <property type="entry name" value="Resolvase"/>
    <property type="match status" value="1"/>
</dbReference>
<dbReference type="SUPFAM" id="SSF53041">
    <property type="entry name" value="Resolvase-like"/>
    <property type="match status" value="1"/>
</dbReference>